<evidence type="ECO:0000313" key="3">
    <source>
        <dbReference type="Proteomes" id="UP000565262"/>
    </source>
</evidence>
<dbReference type="Proteomes" id="UP000565262">
    <property type="component" value="Unassembled WGS sequence"/>
</dbReference>
<protein>
    <submittedName>
        <fullName evidence="2">PAS domain-containing protein</fullName>
    </submittedName>
</protein>
<organism evidence="2 3">
    <name type="scientific">Oceanospirillum sediminis</name>
    <dbReference type="NCBI Taxonomy" id="2760088"/>
    <lineage>
        <taxon>Bacteria</taxon>
        <taxon>Pseudomonadati</taxon>
        <taxon>Pseudomonadota</taxon>
        <taxon>Gammaproteobacteria</taxon>
        <taxon>Oceanospirillales</taxon>
        <taxon>Oceanospirillaceae</taxon>
        <taxon>Oceanospirillum</taxon>
    </lineage>
</organism>
<dbReference type="SUPFAM" id="SSF55785">
    <property type="entry name" value="PYP-like sensor domain (PAS domain)"/>
    <property type="match status" value="1"/>
</dbReference>
<dbReference type="Pfam" id="PF08448">
    <property type="entry name" value="PAS_4"/>
    <property type="match status" value="1"/>
</dbReference>
<dbReference type="RefSeq" id="WP_182810036.1">
    <property type="nucleotide sequence ID" value="NZ_JACJFM010000026.1"/>
</dbReference>
<gene>
    <name evidence="2" type="ORF">H4O21_16790</name>
</gene>
<name>A0A839IUB0_9GAMM</name>
<evidence type="ECO:0000259" key="1">
    <source>
        <dbReference type="Pfam" id="PF08448"/>
    </source>
</evidence>
<feature type="domain" description="PAS fold-4" evidence="1">
    <location>
        <begin position="25"/>
        <end position="110"/>
    </location>
</feature>
<proteinExistence type="predicted"/>
<accession>A0A839IUB0</accession>
<dbReference type="EMBL" id="JACJFM010000026">
    <property type="protein sequence ID" value="MBB1488262.1"/>
    <property type="molecule type" value="Genomic_DNA"/>
</dbReference>
<dbReference type="Gene3D" id="3.30.450.20">
    <property type="entry name" value="PAS domain"/>
    <property type="match status" value="1"/>
</dbReference>
<evidence type="ECO:0000313" key="2">
    <source>
        <dbReference type="EMBL" id="MBB1488262.1"/>
    </source>
</evidence>
<dbReference type="InterPro" id="IPR013656">
    <property type="entry name" value="PAS_4"/>
</dbReference>
<keyword evidence="3" id="KW-1185">Reference proteome</keyword>
<dbReference type="AlphaFoldDB" id="A0A839IUB0"/>
<reference evidence="2 3" key="1">
    <citation type="submission" date="2020-08" db="EMBL/GenBank/DDBJ databases">
        <title>Oceanospirillum sp. nov. isolated from marine sediment.</title>
        <authorList>
            <person name="Ji X."/>
        </authorList>
    </citation>
    <scope>NUCLEOTIDE SEQUENCE [LARGE SCALE GENOMIC DNA]</scope>
    <source>
        <strain evidence="2 3">D5</strain>
    </source>
</reference>
<sequence>MNRQAQDSLNPSELSRKRTFQWLADAIPALACYVDASLRYRFMNTRYRKLFHLSETQDIQHLYMPGLMGEEAFAKARVYVNKVLSGEHVTYEIHLSESGEANRVLQVHYVVSPEKPLIDGF</sequence>
<dbReference type="InterPro" id="IPR035965">
    <property type="entry name" value="PAS-like_dom_sf"/>
</dbReference>
<comment type="caution">
    <text evidence="2">The sequence shown here is derived from an EMBL/GenBank/DDBJ whole genome shotgun (WGS) entry which is preliminary data.</text>
</comment>